<dbReference type="Proteomes" id="UP000291097">
    <property type="component" value="Unassembled WGS sequence"/>
</dbReference>
<name>A0A482YBP4_9EURY</name>
<protein>
    <submittedName>
        <fullName evidence="2">Uncharacterized protein</fullName>
    </submittedName>
</protein>
<reference evidence="2 3" key="1">
    <citation type="submission" date="2019-02" db="EMBL/GenBank/DDBJ databases">
        <title>Genomic Encyclopedia of Archaeal and Bacterial Type Strains, Phase II (KMG-II): from individual species to whole genera.</title>
        <authorList>
            <person name="Goeker M."/>
        </authorList>
    </citation>
    <scope>NUCLEOTIDE SEQUENCE [LARGE SCALE GENOMIC DNA]</scope>
    <source>
        <strain evidence="2 3">DSM 18328</strain>
    </source>
</reference>
<sequence>MSARRNSRKRRGSIKTRSRGTVSADRFPSKGYRMQSNPRRPELIEESGRWPSVKTGKPPVSAGLQHFVEVVVAVDVDALVGDLTEEHAVAGAGVALDGGFDAAGGDRFGFLVGHVVLVGLL</sequence>
<evidence type="ECO:0000313" key="3">
    <source>
        <dbReference type="Proteomes" id="UP000291097"/>
    </source>
</evidence>
<comment type="caution">
    <text evidence="2">The sequence shown here is derived from an EMBL/GenBank/DDBJ whole genome shotgun (WGS) entry which is preliminary data.</text>
</comment>
<proteinExistence type="predicted"/>
<dbReference type="AlphaFoldDB" id="A0A482YBP4"/>
<evidence type="ECO:0000313" key="2">
    <source>
        <dbReference type="EMBL" id="RZV08855.1"/>
    </source>
</evidence>
<feature type="compositionally biased region" description="Basic and acidic residues" evidence="1">
    <location>
        <begin position="39"/>
        <end position="48"/>
    </location>
</feature>
<evidence type="ECO:0000256" key="1">
    <source>
        <dbReference type="SAM" id="MobiDB-lite"/>
    </source>
</evidence>
<feature type="compositionally biased region" description="Basic residues" evidence="1">
    <location>
        <begin position="1"/>
        <end position="18"/>
    </location>
</feature>
<gene>
    <name evidence="2" type="ORF">BDK88_2932</name>
</gene>
<organism evidence="2 3">
    <name type="scientific">Natrinema hispanicum</name>
    <dbReference type="NCBI Taxonomy" id="392421"/>
    <lineage>
        <taxon>Archaea</taxon>
        <taxon>Methanobacteriati</taxon>
        <taxon>Methanobacteriota</taxon>
        <taxon>Stenosarchaea group</taxon>
        <taxon>Halobacteria</taxon>
        <taxon>Halobacteriales</taxon>
        <taxon>Natrialbaceae</taxon>
        <taxon>Natrinema</taxon>
    </lineage>
</organism>
<feature type="region of interest" description="Disordered" evidence="1">
    <location>
        <begin position="1"/>
        <end position="57"/>
    </location>
</feature>
<dbReference type="EMBL" id="SHMP01000005">
    <property type="protein sequence ID" value="RZV08855.1"/>
    <property type="molecule type" value="Genomic_DNA"/>
</dbReference>
<accession>A0A482YBP4</accession>